<gene>
    <name evidence="4" type="ORF">F8M41_014004</name>
</gene>
<comment type="caution">
    <text evidence="4">The sequence shown here is derived from an EMBL/GenBank/DDBJ whole genome shotgun (WGS) entry which is preliminary data.</text>
</comment>
<dbReference type="CDD" id="cd16448">
    <property type="entry name" value="RING-H2"/>
    <property type="match status" value="1"/>
</dbReference>
<reference evidence="4 5" key="1">
    <citation type="journal article" date="2019" name="Environ. Microbiol.">
        <title>At the nexus of three kingdoms: the genome of the mycorrhizal fungus Gigaspora margarita provides insights into plant, endobacterial and fungal interactions.</title>
        <authorList>
            <person name="Venice F."/>
            <person name="Ghignone S."/>
            <person name="Salvioli di Fossalunga A."/>
            <person name="Amselem J."/>
            <person name="Novero M."/>
            <person name="Xianan X."/>
            <person name="Sedzielewska Toro K."/>
            <person name="Morin E."/>
            <person name="Lipzen A."/>
            <person name="Grigoriev I.V."/>
            <person name="Henrissat B."/>
            <person name="Martin F.M."/>
            <person name="Bonfante P."/>
        </authorList>
    </citation>
    <scope>NUCLEOTIDE SEQUENCE [LARGE SCALE GENOMIC DNA]</scope>
    <source>
        <strain evidence="4 5">BEG34</strain>
    </source>
</reference>
<feature type="domain" description="RING-type" evidence="3">
    <location>
        <begin position="260"/>
        <end position="297"/>
    </location>
</feature>
<dbReference type="GO" id="GO:0008270">
    <property type="term" value="F:zinc ion binding"/>
    <property type="evidence" value="ECO:0007669"/>
    <property type="project" value="UniProtKB-KW"/>
</dbReference>
<keyword evidence="1" id="KW-0863">Zinc-finger</keyword>
<keyword evidence="1" id="KW-0479">Metal-binding</keyword>
<sequence length="373" mass="44069">MLVLIVESKPWRINLLLELAYSAWIKIRNLITEKFGALCKFTEYQAIIDLLDNIIPAVLDIYAVLFRSGSFDEYLETIFRIWTFALRWKRKNYNKAPLAFLSDIFYWEQNNHPMKEAIKLFLVNFNDYWIENIHSRIRASTTCKDNANDIQKQAYLIDANKHSAFKKAFMNTKHYPYSPSELDFLTNKACLFLLQQFQIVFEEYQKILKLNTTSSTTKPKPKSKKDNKNLNIKFISMNDIDERVLPAGYHTTYPPIFNSCDYCYKLFEQDSDGTILICGHGYHWNCYNQIEFKCKHCINYFKEGIWNNVTAFVKRLEAEDKDKLTEEDLEDNEDDENDDDTNNSIEDSENIEINQKEKIELDLQNAISKINTW</sequence>
<feature type="region of interest" description="Disordered" evidence="2">
    <location>
        <begin position="324"/>
        <end position="353"/>
    </location>
</feature>
<evidence type="ECO:0000313" key="5">
    <source>
        <dbReference type="Proteomes" id="UP000439903"/>
    </source>
</evidence>
<feature type="compositionally biased region" description="Acidic residues" evidence="2">
    <location>
        <begin position="327"/>
        <end position="350"/>
    </location>
</feature>
<organism evidence="4 5">
    <name type="scientific">Gigaspora margarita</name>
    <dbReference type="NCBI Taxonomy" id="4874"/>
    <lineage>
        <taxon>Eukaryota</taxon>
        <taxon>Fungi</taxon>
        <taxon>Fungi incertae sedis</taxon>
        <taxon>Mucoromycota</taxon>
        <taxon>Glomeromycotina</taxon>
        <taxon>Glomeromycetes</taxon>
        <taxon>Diversisporales</taxon>
        <taxon>Gigasporaceae</taxon>
        <taxon>Gigaspora</taxon>
    </lineage>
</organism>
<keyword evidence="5" id="KW-1185">Reference proteome</keyword>
<dbReference type="OrthoDB" id="2419535at2759"/>
<dbReference type="SUPFAM" id="SSF48371">
    <property type="entry name" value="ARM repeat"/>
    <property type="match status" value="1"/>
</dbReference>
<dbReference type="PROSITE" id="PS50089">
    <property type="entry name" value="ZF_RING_2"/>
    <property type="match status" value="1"/>
</dbReference>
<evidence type="ECO:0000256" key="2">
    <source>
        <dbReference type="SAM" id="MobiDB-lite"/>
    </source>
</evidence>
<dbReference type="EMBL" id="WTPW01002846">
    <property type="protein sequence ID" value="KAF0362835.1"/>
    <property type="molecule type" value="Genomic_DNA"/>
</dbReference>
<proteinExistence type="predicted"/>
<dbReference type="InterPro" id="IPR001841">
    <property type="entry name" value="Znf_RING"/>
</dbReference>
<dbReference type="Proteomes" id="UP000439903">
    <property type="component" value="Unassembled WGS sequence"/>
</dbReference>
<evidence type="ECO:0000259" key="3">
    <source>
        <dbReference type="PROSITE" id="PS50089"/>
    </source>
</evidence>
<name>A0A8H3ZYC9_GIGMA</name>
<keyword evidence="1" id="KW-0862">Zinc</keyword>
<evidence type="ECO:0000256" key="1">
    <source>
        <dbReference type="PROSITE-ProRule" id="PRU00175"/>
    </source>
</evidence>
<protein>
    <recommendedName>
        <fullName evidence="3">RING-type domain-containing protein</fullName>
    </recommendedName>
</protein>
<dbReference type="InterPro" id="IPR016024">
    <property type="entry name" value="ARM-type_fold"/>
</dbReference>
<dbReference type="AlphaFoldDB" id="A0A8H3ZYC9"/>
<evidence type="ECO:0000313" key="4">
    <source>
        <dbReference type="EMBL" id="KAF0362835.1"/>
    </source>
</evidence>
<accession>A0A8H3ZYC9</accession>